<dbReference type="Gene3D" id="3.60.21.10">
    <property type="match status" value="1"/>
</dbReference>
<comment type="caution">
    <text evidence="2">The sequence shown here is derived from an EMBL/GenBank/DDBJ whole genome shotgun (WGS) entry which is preliminary data.</text>
</comment>
<feature type="compositionally biased region" description="Basic residues" evidence="1">
    <location>
        <begin position="1"/>
        <end position="14"/>
    </location>
</feature>
<dbReference type="PANTHER" id="PTHR46546:SF4">
    <property type="entry name" value="SHEWANELLA-LIKE PROTEIN PHOSPHATASE 1"/>
    <property type="match status" value="1"/>
</dbReference>
<dbReference type="Proteomes" id="UP000886523">
    <property type="component" value="Unassembled WGS sequence"/>
</dbReference>
<accession>A0A9P6AKE9</accession>
<dbReference type="AlphaFoldDB" id="A0A9P6AKE9"/>
<gene>
    <name evidence="2" type="ORF">BS47DRAFT_1367355</name>
</gene>
<dbReference type="OrthoDB" id="5976022at2759"/>
<evidence type="ECO:0000256" key="1">
    <source>
        <dbReference type="SAM" id="MobiDB-lite"/>
    </source>
</evidence>
<evidence type="ECO:0000313" key="2">
    <source>
        <dbReference type="EMBL" id="KAF9506446.1"/>
    </source>
</evidence>
<evidence type="ECO:0000313" key="3">
    <source>
        <dbReference type="Proteomes" id="UP000886523"/>
    </source>
</evidence>
<feature type="region of interest" description="Disordered" evidence="1">
    <location>
        <begin position="1"/>
        <end position="30"/>
    </location>
</feature>
<dbReference type="SUPFAM" id="SSF56300">
    <property type="entry name" value="Metallo-dependent phosphatases"/>
    <property type="match status" value="1"/>
</dbReference>
<feature type="compositionally biased region" description="Pro residues" evidence="1">
    <location>
        <begin position="66"/>
        <end position="75"/>
    </location>
</feature>
<feature type="region of interest" description="Disordered" evidence="1">
    <location>
        <begin position="50"/>
        <end position="82"/>
    </location>
</feature>
<reference evidence="2" key="1">
    <citation type="journal article" date="2020" name="Nat. Commun.">
        <title>Large-scale genome sequencing of mycorrhizal fungi provides insights into the early evolution of symbiotic traits.</title>
        <authorList>
            <person name="Miyauchi S."/>
            <person name="Kiss E."/>
            <person name="Kuo A."/>
            <person name="Drula E."/>
            <person name="Kohler A."/>
            <person name="Sanchez-Garcia M."/>
            <person name="Morin E."/>
            <person name="Andreopoulos B."/>
            <person name="Barry K.W."/>
            <person name="Bonito G."/>
            <person name="Buee M."/>
            <person name="Carver A."/>
            <person name="Chen C."/>
            <person name="Cichocki N."/>
            <person name="Clum A."/>
            <person name="Culley D."/>
            <person name="Crous P.W."/>
            <person name="Fauchery L."/>
            <person name="Girlanda M."/>
            <person name="Hayes R.D."/>
            <person name="Keri Z."/>
            <person name="LaButti K."/>
            <person name="Lipzen A."/>
            <person name="Lombard V."/>
            <person name="Magnuson J."/>
            <person name="Maillard F."/>
            <person name="Murat C."/>
            <person name="Nolan M."/>
            <person name="Ohm R.A."/>
            <person name="Pangilinan J."/>
            <person name="Pereira M.F."/>
            <person name="Perotto S."/>
            <person name="Peter M."/>
            <person name="Pfister S."/>
            <person name="Riley R."/>
            <person name="Sitrit Y."/>
            <person name="Stielow J.B."/>
            <person name="Szollosi G."/>
            <person name="Zifcakova L."/>
            <person name="Stursova M."/>
            <person name="Spatafora J.W."/>
            <person name="Tedersoo L."/>
            <person name="Vaario L.M."/>
            <person name="Yamada A."/>
            <person name="Yan M."/>
            <person name="Wang P."/>
            <person name="Xu J."/>
            <person name="Bruns T."/>
            <person name="Baldrian P."/>
            <person name="Vilgalys R."/>
            <person name="Dunand C."/>
            <person name="Henrissat B."/>
            <person name="Grigoriev I.V."/>
            <person name="Hibbett D."/>
            <person name="Nagy L.G."/>
            <person name="Martin F.M."/>
        </authorList>
    </citation>
    <scope>NUCLEOTIDE SEQUENCE</scope>
    <source>
        <strain evidence="2">UP504</strain>
    </source>
</reference>
<dbReference type="EMBL" id="MU129110">
    <property type="protein sequence ID" value="KAF9506446.1"/>
    <property type="molecule type" value="Genomic_DNA"/>
</dbReference>
<organism evidence="2 3">
    <name type="scientific">Hydnum rufescens UP504</name>
    <dbReference type="NCBI Taxonomy" id="1448309"/>
    <lineage>
        <taxon>Eukaryota</taxon>
        <taxon>Fungi</taxon>
        <taxon>Dikarya</taxon>
        <taxon>Basidiomycota</taxon>
        <taxon>Agaricomycotina</taxon>
        <taxon>Agaricomycetes</taxon>
        <taxon>Cantharellales</taxon>
        <taxon>Hydnaceae</taxon>
        <taxon>Hydnum</taxon>
    </lineage>
</organism>
<name>A0A9P6AKE9_9AGAM</name>
<keyword evidence="3" id="KW-1185">Reference proteome</keyword>
<dbReference type="InterPro" id="IPR029052">
    <property type="entry name" value="Metallo-depent_PP-like"/>
</dbReference>
<sequence>MDRASLARKLHRHLASSPPPESRPSEYGLHPQFFPLSHAALSFLHGGISPTRVSPPEITKKERQPPPHPPNPYPGLPGDATDAEHDLYGTNGPLWYRGWALDDEHVVCREVDAVLEKTGTRRLIMGHTPTFDRMVSRCDGKIILIDTGISSAYGGVLSALDIKYSLIPIDDSVQSAPGTRAPASAKAEKYLEQEIIQAIYPGKRDVFVSHEREIAGHAL</sequence>
<protein>
    <submittedName>
        <fullName evidence="2">Uncharacterized protein</fullName>
    </submittedName>
</protein>
<proteinExistence type="predicted"/>
<dbReference type="PANTHER" id="PTHR46546">
    <property type="entry name" value="SHEWANELLA-LIKE PROTEIN PHOSPHATASE 1"/>
    <property type="match status" value="1"/>
</dbReference>